<dbReference type="EMBL" id="BAEO01000014">
    <property type="protein sequence ID" value="GAC18160.1"/>
    <property type="molecule type" value="Genomic_DNA"/>
</dbReference>
<organism evidence="1 2">
    <name type="scientific">Paraglaciecola arctica BSs20135</name>
    <dbReference type="NCBI Taxonomy" id="493475"/>
    <lineage>
        <taxon>Bacteria</taxon>
        <taxon>Pseudomonadati</taxon>
        <taxon>Pseudomonadota</taxon>
        <taxon>Gammaproteobacteria</taxon>
        <taxon>Alteromonadales</taxon>
        <taxon>Alteromonadaceae</taxon>
        <taxon>Paraglaciecola</taxon>
    </lineage>
</organism>
<gene>
    <name evidence="1" type="ORF">GARC_1180</name>
</gene>
<dbReference type="SUPFAM" id="SSF47598">
    <property type="entry name" value="Ribbon-helix-helix"/>
    <property type="match status" value="1"/>
</dbReference>
<dbReference type="OrthoDB" id="517416at2"/>
<dbReference type="AlphaFoldDB" id="K6Z401"/>
<dbReference type="RefSeq" id="WP_007617687.1">
    <property type="nucleotide sequence ID" value="NZ_BAEO01000014.1"/>
</dbReference>
<dbReference type="STRING" id="493475.GARC_1180"/>
<sequence>MPRPSISLTDKNDEWLREHVNERGEYSNKSELVNDLIRRARRDEFINNKLENAEKTGFTTQSLTEILSEIKSGIRR</sequence>
<accession>K6Z401</accession>
<dbReference type="Proteomes" id="UP000006327">
    <property type="component" value="Unassembled WGS sequence"/>
</dbReference>
<reference evidence="1 2" key="1">
    <citation type="journal article" date="2017" name="Antonie Van Leeuwenhoek">
        <title>Rhizobium rhizosphaerae sp. nov., a novel species isolated from rice rhizosphere.</title>
        <authorList>
            <person name="Zhao J.J."/>
            <person name="Zhang J."/>
            <person name="Zhang R.J."/>
            <person name="Zhang C.W."/>
            <person name="Yin H.Q."/>
            <person name="Zhang X.X."/>
        </authorList>
    </citation>
    <scope>NUCLEOTIDE SEQUENCE [LARGE SCALE GENOMIC DNA]</scope>
    <source>
        <strain evidence="1 2">BSs20135</strain>
    </source>
</reference>
<evidence type="ECO:0000313" key="1">
    <source>
        <dbReference type="EMBL" id="GAC18160.1"/>
    </source>
</evidence>
<proteinExistence type="predicted"/>
<name>K6Z401_9ALTE</name>
<dbReference type="eggNOG" id="COG3609">
    <property type="taxonomic scope" value="Bacteria"/>
</dbReference>
<dbReference type="InterPro" id="IPR010985">
    <property type="entry name" value="Ribbon_hlx_hlx"/>
</dbReference>
<protein>
    <recommendedName>
        <fullName evidence="3">CopG family transcriptional regulator</fullName>
    </recommendedName>
</protein>
<comment type="caution">
    <text evidence="1">The sequence shown here is derived from an EMBL/GenBank/DDBJ whole genome shotgun (WGS) entry which is preliminary data.</text>
</comment>
<evidence type="ECO:0000313" key="2">
    <source>
        <dbReference type="Proteomes" id="UP000006327"/>
    </source>
</evidence>
<dbReference type="GO" id="GO:0006355">
    <property type="term" value="P:regulation of DNA-templated transcription"/>
    <property type="evidence" value="ECO:0007669"/>
    <property type="project" value="InterPro"/>
</dbReference>
<keyword evidence="2" id="KW-1185">Reference proteome</keyword>
<evidence type="ECO:0008006" key="3">
    <source>
        <dbReference type="Google" id="ProtNLM"/>
    </source>
</evidence>